<evidence type="ECO:0000256" key="1">
    <source>
        <dbReference type="ARBA" id="ARBA00006817"/>
    </source>
</evidence>
<keyword evidence="4" id="KW-1185">Reference proteome</keyword>
<evidence type="ECO:0000259" key="2">
    <source>
        <dbReference type="Pfam" id="PF08327"/>
    </source>
</evidence>
<dbReference type="InterPro" id="IPR013538">
    <property type="entry name" value="ASHA1/2-like_C"/>
</dbReference>
<organism evidence="3 4">
    <name type="scientific">Saccharothrix tamanrassetensis</name>
    <dbReference type="NCBI Taxonomy" id="1051531"/>
    <lineage>
        <taxon>Bacteria</taxon>
        <taxon>Bacillati</taxon>
        <taxon>Actinomycetota</taxon>
        <taxon>Actinomycetes</taxon>
        <taxon>Pseudonocardiales</taxon>
        <taxon>Pseudonocardiaceae</taxon>
        <taxon>Saccharothrix</taxon>
    </lineage>
</organism>
<dbReference type="RefSeq" id="WP_184689907.1">
    <property type="nucleotide sequence ID" value="NZ_JACHJN010000002.1"/>
</dbReference>
<dbReference type="AlphaFoldDB" id="A0A841CFU3"/>
<name>A0A841CFU3_9PSEU</name>
<evidence type="ECO:0000313" key="4">
    <source>
        <dbReference type="Proteomes" id="UP000547510"/>
    </source>
</evidence>
<comment type="caution">
    <text evidence="3">The sequence shown here is derived from an EMBL/GenBank/DDBJ whole genome shotgun (WGS) entry which is preliminary data.</text>
</comment>
<feature type="domain" description="Activator of Hsp90 ATPase homologue 1/2-like C-terminal" evidence="2">
    <location>
        <begin position="27"/>
        <end position="158"/>
    </location>
</feature>
<dbReference type="Gene3D" id="3.30.530.20">
    <property type="match status" value="1"/>
</dbReference>
<dbReference type="Pfam" id="PF08327">
    <property type="entry name" value="AHSA1"/>
    <property type="match status" value="1"/>
</dbReference>
<dbReference type="InterPro" id="IPR023393">
    <property type="entry name" value="START-like_dom_sf"/>
</dbReference>
<dbReference type="Proteomes" id="UP000547510">
    <property type="component" value="Unassembled WGS sequence"/>
</dbReference>
<proteinExistence type="inferred from homology"/>
<accession>A0A841CFU3</accession>
<protein>
    <submittedName>
        <fullName evidence="3">Uncharacterized protein YndB with AHSA1/START domain</fullName>
    </submittedName>
</protein>
<comment type="similarity">
    <text evidence="1">Belongs to the AHA1 family.</text>
</comment>
<sequence length="163" mass="18228">MSTTTHHEVTITADPALPTIEIVREFDAPPAAVFRAHVEPELVKKWLGPRRLTMDILRWEAETGGGYRYVHRDESGEYGFYGSFHEVRPAERIVQTFTFEGFPDGVCLETLTFEDLGDGRTRLRGVSVFETVEGRDAAMASGMSTGVTEGYEQLDELLAGQDR</sequence>
<dbReference type="SUPFAM" id="SSF55961">
    <property type="entry name" value="Bet v1-like"/>
    <property type="match status" value="1"/>
</dbReference>
<dbReference type="EMBL" id="JACHJN010000002">
    <property type="protein sequence ID" value="MBB5955234.1"/>
    <property type="molecule type" value="Genomic_DNA"/>
</dbReference>
<reference evidence="3 4" key="1">
    <citation type="submission" date="2020-08" db="EMBL/GenBank/DDBJ databases">
        <title>Genomic Encyclopedia of Type Strains, Phase III (KMG-III): the genomes of soil and plant-associated and newly described type strains.</title>
        <authorList>
            <person name="Whitman W."/>
        </authorList>
    </citation>
    <scope>NUCLEOTIDE SEQUENCE [LARGE SCALE GENOMIC DNA]</scope>
    <source>
        <strain evidence="3 4">CECT 8640</strain>
    </source>
</reference>
<evidence type="ECO:0000313" key="3">
    <source>
        <dbReference type="EMBL" id="MBB5955234.1"/>
    </source>
</evidence>
<gene>
    <name evidence="3" type="ORF">FHS29_001804</name>
</gene>
<dbReference type="CDD" id="cd07826">
    <property type="entry name" value="SRPBCC_CalC_Aha1-like_9"/>
    <property type="match status" value="1"/>
</dbReference>